<evidence type="ECO:0000256" key="2">
    <source>
        <dbReference type="ARBA" id="ARBA00022705"/>
    </source>
</evidence>
<dbReference type="GO" id="GO:0005829">
    <property type="term" value="C:cytosol"/>
    <property type="evidence" value="ECO:0007669"/>
    <property type="project" value="TreeGrafter"/>
</dbReference>
<dbReference type="Gene3D" id="1.10.860.10">
    <property type="entry name" value="DNAb Helicase, Chain A"/>
    <property type="match status" value="1"/>
</dbReference>
<dbReference type="GO" id="GO:0006260">
    <property type="term" value="P:DNA replication"/>
    <property type="evidence" value="ECO:0007669"/>
    <property type="project" value="UniProtKB-KW"/>
</dbReference>
<feature type="domain" description="SF4 helicase" evidence="11">
    <location>
        <begin position="168"/>
        <end position="433"/>
    </location>
</feature>
<dbReference type="PANTHER" id="PTHR30153:SF2">
    <property type="entry name" value="REPLICATIVE DNA HELICASE"/>
    <property type="match status" value="1"/>
</dbReference>
<keyword evidence="6" id="KW-0067">ATP-binding</keyword>
<dbReference type="Pfam" id="PF00772">
    <property type="entry name" value="DnaB"/>
    <property type="match status" value="1"/>
</dbReference>
<dbReference type="SUPFAM" id="SSF52540">
    <property type="entry name" value="P-loop containing nucleoside triphosphate hydrolases"/>
    <property type="match status" value="1"/>
</dbReference>
<evidence type="ECO:0000256" key="3">
    <source>
        <dbReference type="ARBA" id="ARBA00022741"/>
    </source>
</evidence>
<comment type="similarity">
    <text evidence="1">Belongs to the helicase family. DnaB subfamily.</text>
</comment>
<dbReference type="InterPro" id="IPR016136">
    <property type="entry name" value="DNA_helicase_N/primase_C"/>
</dbReference>
<comment type="catalytic activity">
    <reaction evidence="10">
        <text>ATP + H2O = ADP + phosphate + H(+)</text>
        <dbReference type="Rhea" id="RHEA:13065"/>
        <dbReference type="ChEBI" id="CHEBI:15377"/>
        <dbReference type="ChEBI" id="CHEBI:15378"/>
        <dbReference type="ChEBI" id="CHEBI:30616"/>
        <dbReference type="ChEBI" id="CHEBI:43474"/>
        <dbReference type="ChEBI" id="CHEBI:456216"/>
        <dbReference type="EC" id="5.6.2.3"/>
    </reaction>
</comment>
<evidence type="ECO:0000259" key="11">
    <source>
        <dbReference type="PROSITE" id="PS51199"/>
    </source>
</evidence>
<dbReference type="InterPro" id="IPR036185">
    <property type="entry name" value="DNA_heli_DnaB-like_N_sf"/>
</dbReference>
<dbReference type="Pfam" id="PF03796">
    <property type="entry name" value="DnaB_C"/>
    <property type="match status" value="1"/>
</dbReference>
<keyword evidence="7" id="KW-0238">DNA-binding</keyword>
<dbReference type="PANTHER" id="PTHR30153">
    <property type="entry name" value="REPLICATIVE DNA HELICASE DNAB"/>
    <property type="match status" value="1"/>
</dbReference>
<dbReference type="Gene3D" id="3.40.50.300">
    <property type="entry name" value="P-loop containing nucleotide triphosphate hydrolases"/>
    <property type="match status" value="1"/>
</dbReference>
<keyword evidence="4" id="KW-0378">Hydrolase</keyword>
<dbReference type="InterPro" id="IPR007693">
    <property type="entry name" value="DNA_helicase_DnaB-like_N"/>
</dbReference>
<dbReference type="EMBL" id="AFES01000033">
    <property type="protein sequence ID" value="EIA16009.1"/>
    <property type="molecule type" value="Genomic_DNA"/>
</dbReference>
<keyword evidence="5 12" id="KW-0347">Helicase</keyword>
<dbReference type="GO" id="GO:0043139">
    <property type="term" value="F:5'-3' DNA helicase activity"/>
    <property type="evidence" value="ECO:0007669"/>
    <property type="project" value="UniProtKB-EC"/>
</dbReference>
<dbReference type="GO" id="GO:0003677">
    <property type="term" value="F:DNA binding"/>
    <property type="evidence" value="ECO:0007669"/>
    <property type="project" value="UniProtKB-KW"/>
</dbReference>
<dbReference type="GO" id="GO:0016787">
    <property type="term" value="F:hydrolase activity"/>
    <property type="evidence" value="ECO:0007669"/>
    <property type="project" value="UniProtKB-KW"/>
</dbReference>
<dbReference type="GO" id="GO:0005524">
    <property type="term" value="F:ATP binding"/>
    <property type="evidence" value="ECO:0007669"/>
    <property type="project" value="UniProtKB-KW"/>
</dbReference>
<keyword evidence="8" id="KW-0413">Isomerase</keyword>
<evidence type="ECO:0000313" key="13">
    <source>
        <dbReference type="Proteomes" id="UP000005358"/>
    </source>
</evidence>
<keyword evidence="3" id="KW-0547">Nucleotide-binding</keyword>
<organism evidence="12 13">
    <name type="scientific">Clostridium perfringens F262</name>
    <dbReference type="NCBI Taxonomy" id="883064"/>
    <lineage>
        <taxon>Bacteria</taxon>
        <taxon>Bacillati</taxon>
        <taxon>Bacillota</taxon>
        <taxon>Clostridia</taxon>
        <taxon>Eubacteriales</taxon>
        <taxon>Clostridiaceae</taxon>
        <taxon>Clostridium</taxon>
    </lineage>
</organism>
<keyword evidence="2" id="KW-0235">DNA replication</keyword>
<evidence type="ECO:0000256" key="4">
    <source>
        <dbReference type="ARBA" id="ARBA00022801"/>
    </source>
</evidence>
<evidence type="ECO:0000256" key="5">
    <source>
        <dbReference type="ARBA" id="ARBA00022806"/>
    </source>
</evidence>
<sequence>MENKQLYSLESEEAILGTITANNKYMLKVIGELEDKDFYNSKNQMIYRAMCNLYKNSIPFDIVVLSEKLSNEVKNGAITLTDIAEKTSHIDYGTLSSHVKIVKEKSRERKLVNACQRVISSEGNVNSKINYLQNELLEVNQVNRKDSIKNMSDVMFDTLEGIENTYNNEMGVRGFKTGILSLDKVMNGLNKKDFIVFGARPSMGKTAFSLAILNNIEVNTLYIQLDMSTEGMGQRLLAMNSGIENTVLARGKLNNNEWDKVRDTFNYIAAKKKNIFIYEPSSITINEIRLVAKEVQLRHGLDVIIIDHIGKIKPSTKGTRYEQMNVISNELKAIAKELNIAMVGLCQLSRATEQRSDKRPLLSDLRDTGSIEQDADVIGLLYREGYYKAREEGTDIQDDVLEINFAKNRNGRTGAIYFDYNLPTQRLTEKFGK</sequence>
<evidence type="ECO:0000256" key="1">
    <source>
        <dbReference type="ARBA" id="ARBA00008428"/>
    </source>
</evidence>
<dbReference type="PROSITE" id="PS51199">
    <property type="entry name" value="SF4_HELICASE"/>
    <property type="match status" value="1"/>
</dbReference>
<dbReference type="InterPro" id="IPR007694">
    <property type="entry name" value="DNA_helicase_DnaB-like_C"/>
</dbReference>
<dbReference type="SUPFAM" id="SSF48024">
    <property type="entry name" value="N-terminal domain of DnaB helicase"/>
    <property type="match status" value="1"/>
</dbReference>
<dbReference type="Proteomes" id="UP000005358">
    <property type="component" value="Chromosome"/>
</dbReference>
<accession>A0AAV3F9B8</accession>
<gene>
    <name evidence="12" type="ORF">HA1_13157</name>
</gene>
<evidence type="ECO:0000256" key="8">
    <source>
        <dbReference type="ARBA" id="ARBA00023235"/>
    </source>
</evidence>
<proteinExistence type="inferred from homology"/>
<comment type="caution">
    <text evidence="12">The sequence shown here is derived from an EMBL/GenBank/DDBJ whole genome shotgun (WGS) entry which is preliminary data.</text>
</comment>
<dbReference type="InterPro" id="IPR027417">
    <property type="entry name" value="P-loop_NTPase"/>
</dbReference>
<evidence type="ECO:0000313" key="12">
    <source>
        <dbReference type="EMBL" id="EIA16009.1"/>
    </source>
</evidence>
<reference evidence="12 13" key="1">
    <citation type="journal article" date="2012" name="PLoS ONE">
        <title>Genome Sequencing and Analysis of a Type A Clostridium perfringens Isolate from a Case of Bovine Clostridial Abomasitis.</title>
        <authorList>
            <person name="Nowell V.J."/>
            <person name="Kropinski A.M."/>
            <person name="Songer J.G."/>
            <person name="Macinnes J.I."/>
            <person name="Parreira V.R."/>
            <person name="Prescott J.F."/>
        </authorList>
    </citation>
    <scope>NUCLEOTIDE SEQUENCE [LARGE SCALE GENOMIC DNA]</scope>
    <source>
        <strain evidence="12 13">F262</strain>
    </source>
</reference>
<dbReference type="RefSeq" id="WP_003482237.1">
    <property type="nucleotide sequence ID" value="NZ_CM001477.1"/>
</dbReference>
<dbReference type="EC" id="5.6.2.3" evidence="9"/>
<evidence type="ECO:0000256" key="7">
    <source>
        <dbReference type="ARBA" id="ARBA00023125"/>
    </source>
</evidence>
<protein>
    <recommendedName>
        <fullName evidence="9">DNA 5'-3' helicase</fullName>
        <ecNumber evidence="9">5.6.2.3</ecNumber>
    </recommendedName>
</protein>
<evidence type="ECO:0000256" key="6">
    <source>
        <dbReference type="ARBA" id="ARBA00022840"/>
    </source>
</evidence>
<name>A0AAV3F9B8_CLOPF</name>
<dbReference type="AlphaFoldDB" id="A0AAV3F9B8"/>
<evidence type="ECO:0000256" key="10">
    <source>
        <dbReference type="ARBA" id="ARBA00048954"/>
    </source>
</evidence>
<evidence type="ECO:0000256" key="9">
    <source>
        <dbReference type="ARBA" id="ARBA00044969"/>
    </source>
</evidence>